<dbReference type="Pfam" id="PF12836">
    <property type="entry name" value="HHH_3"/>
    <property type="match status" value="1"/>
</dbReference>
<dbReference type="InterPro" id="IPR012337">
    <property type="entry name" value="RNaseH-like_sf"/>
</dbReference>
<dbReference type="InterPro" id="IPR055179">
    <property type="entry name" value="Tex-like_central_region"/>
</dbReference>
<dbReference type="Proteomes" id="UP000070422">
    <property type="component" value="Unassembled WGS sequence"/>
</dbReference>
<sequence>MSEQFIQQVHDRLKEYRVDQIQAVISMLEAGDTVPFIARYRKEKTGALDEVAIQKIKETHQYVENLEERRQSILKSIDSQGKLTFDLKKNIEASTVLQTLEDLYAPYKKKRRTKATQAKEAGLEPLAEWLYACPTEGNVHQKAETFINEKISSGDEALAGAHEIICEWISENVTFLEHVRTFVFEKGSLVSKKRAKAEDDQETYAVYYDFEEKLKRLKPYQVLAINRAEKEKIVTVSLEIDEFPLAAYLVKEIIKGRPGSTGQLQDAIQDSLERFLLPQAFRYVRSQLNEQAEDSAISTFSTNLEHLLMQQPLKRKVVLGWDPAYRTGCKLAILSPTGQVLDKTVVYPTPPKKDKEGAKKILKDLISKYGIDVIAIGNGTASRESEEFVASFIKEEGLQCTYTIVSESGASVYSASPIAREEFPDYNVEERSAVSIGRRLQDPLAELVKINPQAIGVGQYQHDVSQSKLSDQLDFIVELVVNRVGVDVNTASASLLAHVSGLSKNVAKNLLAYRNEQGKFTNREEFLKVPRLGPKAYEQAAGFLRIREGDNPLDSTGIHPESYPVTLELFEEAGYAIESLHQAEVKQWIKSWNLEALATSHEVGLETLTDIQTALLSPGRDPREEISGPILRQDVMSMEDLKEGMCLQGTVRNVVDFGAFVDIGVKQDGLVHISRLSEKYITDPKDVVSVGDIVEVWVVQIDKNKGRIWLSMIGPKA</sequence>
<dbReference type="InterPro" id="IPR041692">
    <property type="entry name" value="HHH_9"/>
</dbReference>
<dbReference type="SUPFAM" id="SSF47781">
    <property type="entry name" value="RuvA domain 2-like"/>
    <property type="match status" value="2"/>
</dbReference>
<dbReference type="InterPro" id="IPR010994">
    <property type="entry name" value="RuvA_2-like"/>
</dbReference>
<dbReference type="GO" id="GO:0005737">
    <property type="term" value="C:cytoplasm"/>
    <property type="evidence" value="ECO:0007669"/>
    <property type="project" value="UniProtKB-ARBA"/>
</dbReference>
<dbReference type="SUPFAM" id="SSF50249">
    <property type="entry name" value="Nucleic acid-binding proteins"/>
    <property type="match status" value="1"/>
</dbReference>
<dbReference type="Pfam" id="PF09371">
    <property type="entry name" value="Tex_N"/>
    <property type="match status" value="1"/>
</dbReference>
<dbReference type="GO" id="GO:0006139">
    <property type="term" value="P:nucleobase-containing compound metabolic process"/>
    <property type="evidence" value="ECO:0007669"/>
    <property type="project" value="InterPro"/>
</dbReference>
<dbReference type="EMBL" id="LSCQ01000012">
    <property type="protein sequence ID" value="KXB38075.1"/>
    <property type="molecule type" value="Genomic_DNA"/>
</dbReference>
<proteinExistence type="predicted"/>
<dbReference type="PANTHER" id="PTHR10724:SF10">
    <property type="entry name" value="S1 RNA-BINDING DOMAIN-CONTAINING PROTEIN 1"/>
    <property type="match status" value="1"/>
</dbReference>
<dbReference type="AlphaFoldDB" id="A0A133Y4M3"/>
<dbReference type="InterPro" id="IPR006641">
    <property type="entry name" value="YqgF/RNaseH-like_dom"/>
</dbReference>
<dbReference type="InterPro" id="IPR012340">
    <property type="entry name" value="NA-bd_OB-fold"/>
</dbReference>
<evidence type="ECO:0000313" key="2">
    <source>
        <dbReference type="EMBL" id="KXB38075.1"/>
    </source>
</evidence>
<accession>A0A133Y4M3</accession>
<feature type="domain" description="S1 motif" evidence="1">
    <location>
        <begin position="644"/>
        <end position="713"/>
    </location>
</feature>
<dbReference type="GO" id="GO:0003729">
    <property type="term" value="F:mRNA binding"/>
    <property type="evidence" value="ECO:0007669"/>
    <property type="project" value="UniProtKB-ARBA"/>
</dbReference>
<name>A0A133Y4M3_9LACT</name>
<dbReference type="Gene3D" id="1.10.150.310">
    <property type="entry name" value="Tex RuvX-like domain-like"/>
    <property type="match status" value="1"/>
</dbReference>
<dbReference type="PANTHER" id="PTHR10724">
    <property type="entry name" value="30S RIBOSOMAL PROTEIN S1"/>
    <property type="match status" value="1"/>
</dbReference>
<dbReference type="OrthoDB" id="9804714at2"/>
<dbReference type="FunFam" id="1.10.10.650:FF:000001">
    <property type="entry name" value="S1 RNA-binding domain 1"/>
    <property type="match status" value="1"/>
</dbReference>
<dbReference type="SUPFAM" id="SSF53098">
    <property type="entry name" value="Ribonuclease H-like"/>
    <property type="match status" value="1"/>
</dbReference>
<protein>
    <submittedName>
        <fullName evidence="2">Tex-like protein</fullName>
    </submittedName>
</protein>
<dbReference type="GO" id="GO:0003735">
    <property type="term" value="F:structural constituent of ribosome"/>
    <property type="evidence" value="ECO:0007669"/>
    <property type="project" value="TreeGrafter"/>
</dbReference>
<dbReference type="InterPro" id="IPR023319">
    <property type="entry name" value="Tex-like_HTH_dom_sf"/>
</dbReference>
<dbReference type="SMART" id="SM00316">
    <property type="entry name" value="S1"/>
    <property type="match status" value="1"/>
</dbReference>
<dbReference type="Gene3D" id="3.30.420.140">
    <property type="entry name" value="YqgF/RNase H-like domain"/>
    <property type="match status" value="1"/>
</dbReference>
<dbReference type="Gene3D" id="1.10.3500.10">
    <property type="entry name" value="Tex N-terminal region-like"/>
    <property type="match status" value="1"/>
</dbReference>
<dbReference type="PATRIC" id="fig|87541.4.peg.136"/>
<dbReference type="InterPro" id="IPR044146">
    <property type="entry name" value="S1_Tex"/>
</dbReference>
<dbReference type="RefSeq" id="WP_060936329.1">
    <property type="nucleotide sequence ID" value="NZ_JASOZP010000009.1"/>
</dbReference>
<dbReference type="Pfam" id="PF17674">
    <property type="entry name" value="HHH_9"/>
    <property type="match status" value="1"/>
</dbReference>
<dbReference type="FunFam" id="1.10.150.310:FF:000001">
    <property type="entry name" value="RNA-binding transcriptional accessory protein"/>
    <property type="match status" value="1"/>
</dbReference>
<dbReference type="CDD" id="cd05685">
    <property type="entry name" value="S1_Tex"/>
    <property type="match status" value="1"/>
</dbReference>
<dbReference type="InterPro" id="IPR050437">
    <property type="entry name" value="Ribos_protein_bS1-like"/>
</dbReference>
<dbReference type="STRING" id="87541.AWM71_06320"/>
<dbReference type="InterPro" id="IPR018974">
    <property type="entry name" value="Tex-like_N"/>
</dbReference>
<dbReference type="Gene3D" id="2.40.50.140">
    <property type="entry name" value="Nucleic acid-binding proteins"/>
    <property type="match status" value="1"/>
</dbReference>
<dbReference type="SUPFAM" id="SSF158832">
    <property type="entry name" value="Tex N-terminal region-like"/>
    <property type="match status" value="1"/>
</dbReference>
<dbReference type="PROSITE" id="PS50126">
    <property type="entry name" value="S1"/>
    <property type="match status" value="1"/>
</dbReference>
<organism evidence="2 3">
    <name type="scientific">Aerococcus christensenii</name>
    <dbReference type="NCBI Taxonomy" id="87541"/>
    <lineage>
        <taxon>Bacteria</taxon>
        <taxon>Bacillati</taxon>
        <taxon>Bacillota</taxon>
        <taxon>Bacilli</taxon>
        <taxon>Lactobacillales</taxon>
        <taxon>Aerococcaceae</taxon>
        <taxon>Aerococcus</taxon>
    </lineage>
</organism>
<dbReference type="InterPro" id="IPR023323">
    <property type="entry name" value="Tex-like_dom_sf"/>
</dbReference>
<dbReference type="Pfam" id="PF22706">
    <property type="entry name" value="Tex_central_region"/>
    <property type="match status" value="1"/>
</dbReference>
<dbReference type="FunFam" id="2.40.50.140:FF:000051">
    <property type="entry name" value="RNA-binding transcriptional accessory protein"/>
    <property type="match status" value="1"/>
</dbReference>
<dbReference type="InterPro" id="IPR032639">
    <property type="entry name" value="Tex_YqgF"/>
</dbReference>
<dbReference type="Pfam" id="PF16921">
    <property type="entry name" value="Tex_YqgF"/>
    <property type="match status" value="1"/>
</dbReference>
<comment type="caution">
    <text evidence="2">The sequence shown here is derived from an EMBL/GenBank/DDBJ whole genome shotgun (WGS) entry which is preliminary data.</text>
</comment>
<dbReference type="SMART" id="SM00732">
    <property type="entry name" value="YqgFc"/>
    <property type="match status" value="1"/>
</dbReference>
<dbReference type="Gene3D" id="1.10.10.650">
    <property type="entry name" value="RuvA domain 2-like"/>
    <property type="match status" value="1"/>
</dbReference>
<dbReference type="InterPro" id="IPR003029">
    <property type="entry name" value="S1_domain"/>
</dbReference>
<gene>
    <name evidence="2" type="ORF">HMPREF3187_00138</name>
</gene>
<dbReference type="Pfam" id="PF00575">
    <property type="entry name" value="S1"/>
    <property type="match status" value="1"/>
</dbReference>
<dbReference type="InterPro" id="IPR037027">
    <property type="entry name" value="YqgF/RNaseH-like_dom_sf"/>
</dbReference>
<dbReference type="GO" id="GO:0006412">
    <property type="term" value="P:translation"/>
    <property type="evidence" value="ECO:0007669"/>
    <property type="project" value="TreeGrafter"/>
</dbReference>
<dbReference type="FunFam" id="3.30.420.140:FF:000001">
    <property type="entry name" value="RNA-binding transcriptional accessory protein"/>
    <property type="match status" value="1"/>
</dbReference>
<evidence type="ECO:0000259" key="1">
    <source>
        <dbReference type="PROSITE" id="PS50126"/>
    </source>
</evidence>
<reference evidence="2 3" key="1">
    <citation type="submission" date="2016-01" db="EMBL/GenBank/DDBJ databases">
        <authorList>
            <person name="Oliw E.H."/>
        </authorList>
    </citation>
    <scope>NUCLEOTIDE SEQUENCE [LARGE SCALE GENOMIC DNA]</scope>
    <source>
        <strain evidence="2 3">KA00635</strain>
    </source>
</reference>
<evidence type="ECO:0000313" key="3">
    <source>
        <dbReference type="Proteomes" id="UP000070422"/>
    </source>
</evidence>